<comment type="caution">
    <text evidence="1">The sequence shown here is derived from an EMBL/GenBank/DDBJ whole genome shotgun (WGS) entry which is preliminary data.</text>
</comment>
<dbReference type="VEuPathDB" id="FungiDB:RhiirA1_477115"/>
<reference evidence="1 2" key="1">
    <citation type="submission" date="2015-10" db="EMBL/GenBank/DDBJ databases">
        <title>Genome analyses suggest a sexual origin of heterokaryosis in a supposedly ancient asexual fungus.</title>
        <authorList>
            <person name="Ropars J."/>
            <person name="Sedzielewska K."/>
            <person name="Noel J."/>
            <person name="Charron P."/>
            <person name="Farinelli L."/>
            <person name="Marton T."/>
            <person name="Kruger M."/>
            <person name="Pelin A."/>
            <person name="Brachmann A."/>
            <person name="Corradi N."/>
        </authorList>
    </citation>
    <scope>NUCLEOTIDE SEQUENCE [LARGE SCALE GENOMIC DNA]</scope>
    <source>
        <strain evidence="1 2">A4</strain>
    </source>
</reference>
<proteinExistence type="predicted"/>
<name>A0A2I1GUA4_9GLOM</name>
<evidence type="ECO:0000313" key="2">
    <source>
        <dbReference type="Proteomes" id="UP000234323"/>
    </source>
</evidence>
<dbReference type="Proteomes" id="UP000234323">
    <property type="component" value="Unassembled WGS sequence"/>
</dbReference>
<gene>
    <name evidence="1" type="ORF">RhiirA4_466589</name>
</gene>
<dbReference type="OrthoDB" id="2394879at2759"/>
<accession>A0A2I1GUA4</accession>
<keyword evidence="2" id="KW-1185">Reference proteome</keyword>
<dbReference type="AlphaFoldDB" id="A0A2I1GUA4"/>
<organism evidence="1 2">
    <name type="scientific">Rhizophagus irregularis</name>
    <dbReference type="NCBI Taxonomy" id="588596"/>
    <lineage>
        <taxon>Eukaryota</taxon>
        <taxon>Fungi</taxon>
        <taxon>Fungi incertae sedis</taxon>
        <taxon>Mucoromycota</taxon>
        <taxon>Glomeromycotina</taxon>
        <taxon>Glomeromycetes</taxon>
        <taxon>Glomerales</taxon>
        <taxon>Glomeraceae</taxon>
        <taxon>Rhizophagus</taxon>
    </lineage>
</organism>
<dbReference type="VEuPathDB" id="FungiDB:FUN_015784"/>
<dbReference type="VEuPathDB" id="FungiDB:RhiirFUN_026517"/>
<dbReference type="EMBL" id="LLXI01000843">
    <property type="protein sequence ID" value="PKY50222.1"/>
    <property type="molecule type" value="Genomic_DNA"/>
</dbReference>
<sequence>MLICYLNITIVAGGDNPVEGIGHFTMHDDTNNSWRFLKKPKFVNGHYCNKNYVGAIYDPYTSSWEYGFTTPTKGTWFDVWVAVYWNCYMNTKFENRECTSENIHYRGCLLVLDLSFSFVYDSNNE</sequence>
<evidence type="ECO:0000313" key="1">
    <source>
        <dbReference type="EMBL" id="PKY50222.1"/>
    </source>
</evidence>
<protein>
    <submittedName>
        <fullName evidence="1">Uncharacterized protein</fullName>
    </submittedName>
</protein>